<reference evidence="5" key="1">
    <citation type="submission" date="2021-02" db="EMBL/GenBank/DDBJ databases">
        <authorList>
            <person name="Nowell W R."/>
        </authorList>
    </citation>
    <scope>NUCLEOTIDE SEQUENCE</scope>
</reference>
<evidence type="ECO:0000256" key="3">
    <source>
        <dbReference type="PROSITE-ProRule" id="PRU00339"/>
    </source>
</evidence>
<dbReference type="PROSITE" id="PS50005">
    <property type="entry name" value="TPR"/>
    <property type="match status" value="3"/>
</dbReference>
<dbReference type="SUPFAM" id="SSF48452">
    <property type="entry name" value="TPR-like"/>
    <property type="match status" value="2"/>
</dbReference>
<proteinExistence type="predicted"/>
<comment type="caution">
    <text evidence="5">The sequence shown here is derived from an EMBL/GenBank/DDBJ whole genome shotgun (WGS) entry which is preliminary data.</text>
</comment>
<keyword evidence="2 3" id="KW-0802">TPR repeat</keyword>
<dbReference type="InterPro" id="IPR019734">
    <property type="entry name" value="TPR_rpt"/>
</dbReference>
<feature type="coiled-coil region" evidence="4">
    <location>
        <begin position="996"/>
        <end position="1043"/>
    </location>
</feature>
<dbReference type="AlphaFoldDB" id="A0A818UTK7"/>
<dbReference type="InterPro" id="IPR011990">
    <property type="entry name" value="TPR-like_helical_dom_sf"/>
</dbReference>
<evidence type="ECO:0000313" key="5">
    <source>
        <dbReference type="EMBL" id="CAF3702954.1"/>
    </source>
</evidence>
<feature type="coiled-coil region" evidence="4">
    <location>
        <begin position="794"/>
        <end position="875"/>
    </location>
</feature>
<gene>
    <name evidence="5" type="ORF">FME351_LOCUS27849</name>
</gene>
<evidence type="ECO:0008006" key="7">
    <source>
        <dbReference type="Google" id="ProtNLM"/>
    </source>
</evidence>
<dbReference type="Proteomes" id="UP000663869">
    <property type="component" value="Unassembled WGS sequence"/>
</dbReference>
<feature type="repeat" description="TPR" evidence="3">
    <location>
        <begin position="198"/>
        <end position="231"/>
    </location>
</feature>
<evidence type="ECO:0000256" key="1">
    <source>
        <dbReference type="ARBA" id="ARBA00022737"/>
    </source>
</evidence>
<evidence type="ECO:0000256" key="2">
    <source>
        <dbReference type="ARBA" id="ARBA00022803"/>
    </source>
</evidence>
<feature type="repeat" description="TPR" evidence="3">
    <location>
        <begin position="156"/>
        <end position="189"/>
    </location>
</feature>
<accession>A0A818UTK7</accession>
<feature type="coiled-coil region" evidence="4">
    <location>
        <begin position="731"/>
        <end position="758"/>
    </location>
</feature>
<protein>
    <recommendedName>
        <fullName evidence="7">Kinesin light chain</fullName>
    </recommendedName>
</protein>
<dbReference type="Pfam" id="PF13181">
    <property type="entry name" value="TPR_8"/>
    <property type="match status" value="1"/>
</dbReference>
<sequence>MGNYSDATVHLKACLDLQIRTNPRNNHDVASTYCYIGLVLHLDKKFVDALIHYWHALDIYLNCSPPTNPNIVNTYLHISLTLSKSHQWEEALSTLQKRLEIQRVTLPHDHKNIFITYQHMALTAVIIHNYADALLYWQQCLDIQTKLLGLEHPDLAITYESLGDAQEKQGNFSDSLNSYQRALDIHLKSLSPTDSKIAQIYQNLGRAYSSLRQREEALLALEKCLEIQLVTLLPDDLHIATTHELIAANYFLEEKNEQALAHAQKCVNIRTARIPPDHLDLASAHSFLGNILCKLQKHSDALVSHQRALDIRLRSLSPTDSEIAQSYQNLGRVYFSLNQREEALLALEECLALQSIALIPDYNSTILTRMLIAKEYQTIQRSIIIDLQKLSDHNLLLSSDVKATEYLQERYNNLKEIHLNLEQKVNHLRERINVSLSINVKIDDNLRQIKRKLILYETDLNHLRNETPNSVSDKRIRAELAVTVYNDLEIVGNLLEELIHDAERECKTSTENILALSEIKIQHEQMLREFKEQVDNSNLIFNEHFNYGESARTLRSFIADVTTELCNLDKQPISTIEKTRELIESKVMQVQRLKVRYDELQPILVRIQKATASDGQHKLLDENQFLFDALQSLENQLSTIHSLCLEKQQAWLEFKLRFDTTYSSFHQIVELYQQNNHELDSLKDIQNELLLLQDHIDYLLQIKSTRFSILTPNDNLFFLDTTIEYDLSQLQTTYRLKLNQINQEIEQTTENKLKDERLKLFIKSMDDSLNLQEETFNKISYQRQLDNETTFENLTQLFQQIEQMQIQLKELSKNFNQISNNNTIEELKSKLERLRTQTNDEHIAFNRLINEYKSLNQMVANYNELNEQINECIVNILQYADSRSRLLTPEPDQRSPTDQLVQLNIYRIQIQEQLTIIEHSSKATSTFIYERFEQLHQDVLSLKDEIESILEKENETTSFQNKVDRLIETLQIEFDRSPKFSSPLTNDTFEVYQKSSNNYLQTIHNLENEIENIIEQFQDTGLVRQYNIRFNQIKQEIIQIESNIKNQIEHLRQGLAEQNSLQIRIQSIIEDLTICESQLTDRVSMKEHQLDQKLQEVQIMLEAIESTIDDVSMQSKSLEQEYSVPQQQTQIKDIQLRKQRVARLI</sequence>
<keyword evidence="1" id="KW-0677">Repeat</keyword>
<feature type="non-terminal residue" evidence="5">
    <location>
        <position position="1"/>
    </location>
</feature>
<organism evidence="5 6">
    <name type="scientific">Rotaria socialis</name>
    <dbReference type="NCBI Taxonomy" id="392032"/>
    <lineage>
        <taxon>Eukaryota</taxon>
        <taxon>Metazoa</taxon>
        <taxon>Spiralia</taxon>
        <taxon>Gnathifera</taxon>
        <taxon>Rotifera</taxon>
        <taxon>Eurotatoria</taxon>
        <taxon>Bdelloidea</taxon>
        <taxon>Philodinida</taxon>
        <taxon>Philodinidae</taxon>
        <taxon>Rotaria</taxon>
    </lineage>
</organism>
<dbReference type="Pfam" id="PF13424">
    <property type="entry name" value="TPR_12"/>
    <property type="match status" value="3"/>
</dbReference>
<feature type="repeat" description="TPR" evidence="3">
    <location>
        <begin position="324"/>
        <end position="357"/>
    </location>
</feature>
<evidence type="ECO:0000313" key="6">
    <source>
        <dbReference type="Proteomes" id="UP000663869"/>
    </source>
</evidence>
<name>A0A818UTK7_9BILA</name>
<dbReference type="PANTHER" id="PTHR45641">
    <property type="entry name" value="TETRATRICOPEPTIDE REPEAT PROTEIN (AFU_ORTHOLOGUE AFUA_6G03870)"/>
    <property type="match status" value="1"/>
</dbReference>
<dbReference type="Gene3D" id="1.25.40.10">
    <property type="entry name" value="Tetratricopeptide repeat domain"/>
    <property type="match status" value="3"/>
</dbReference>
<dbReference type="PANTHER" id="PTHR45641:SF1">
    <property type="entry name" value="AAA+ ATPASE DOMAIN-CONTAINING PROTEIN"/>
    <property type="match status" value="1"/>
</dbReference>
<keyword evidence="4" id="KW-0175">Coiled coil</keyword>
<feature type="coiled-coil region" evidence="4">
    <location>
        <begin position="411"/>
        <end position="505"/>
    </location>
</feature>
<evidence type="ECO:0000256" key="4">
    <source>
        <dbReference type="SAM" id="Coils"/>
    </source>
</evidence>
<dbReference type="EMBL" id="CAJNYU010003799">
    <property type="protein sequence ID" value="CAF3702954.1"/>
    <property type="molecule type" value="Genomic_DNA"/>
</dbReference>
<dbReference type="SMART" id="SM00028">
    <property type="entry name" value="TPR"/>
    <property type="match status" value="8"/>
</dbReference>